<feature type="region of interest" description="Disordered" evidence="1">
    <location>
        <begin position="42"/>
        <end position="78"/>
    </location>
</feature>
<keyword evidence="2" id="KW-1185">Reference proteome</keyword>
<dbReference type="AlphaFoldDB" id="A0A915JG12"/>
<dbReference type="WBParaSite" id="nRc.2.0.1.t24481-RA">
    <property type="protein sequence ID" value="nRc.2.0.1.t24481-RA"/>
    <property type="gene ID" value="nRc.2.0.1.g24481"/>
</dbReference>
<reference evidence="3" key="1">
    <citation type="submission" date="2022-11" db="UniProtKB">
        <authorList>
            <consortium name="WormBaseParasite"/>
        </authorList>
    </citation>
    <scope>IDENTIFICATION</scope>
</reference>
<evidence type="ECO:0000256" key="1">
    <source>
        <dbReference type="SAM" id="MobiDB-lite"/>
    </source>
</evidence>
<evidence type="ECO:0000313" key="3">
    <source>
        <dbReference type="WBParaSite" id="nRc.2.0.1.t24481-RA"/>
    </source>
</evidence>
<sequence>MFALNTQKLDLSAIFLDMMNAVHRALPSLTNKPTQVCQKLQQQKGMTMDRQSDKKLGFPNPLEKKEKAEATHVACAPW</sequence>
<organism evidence="2 3">
    <name type="scientific">Romanomermis culicivorax</name>
    <name type="common">Nematode worm</name>
    <dbReference type="NCBI Taxonomy" id="13658"/>
    <lineage>
        <taxon>Eukaryota</taxon>
        <taxon>Metazoa</taxon>
        <taxon>Ecdysozoa</taxon>
        <taxon>Nematoda</taxon>
        <taxon>Enoplea</taxon>
        <taxon>Dorylaimia</taxon>
        <taxon>Mermithida</taxon>
        <taxon>Mermithoidea</taxon>
        <taxon>Mermithidae</taxon>
        <taxon>Romanomermis</taxon>
    </lineage>
</organism>
<name>A0A915JG12_ROMCU</name>
<accession>A0A915JG12</accession>
<feature type="compositionally biased region" description="Basic and acidic residues" evidence="1">
    <location>
        <begin position="50"/>
        <end position="70"/>
    </location>
</feature>
<protein>
    <submittedName>
        <fullName evidence="3">Uncharacterized protein</fullName>
    </submittedName>
</protein>
<proteinExistence type="predicted"/>
<dbReference type="Proteomes" id="UP000887565">
    <property type="component" value="Unplaced"/>
</dbReference>
<evidence type="ECO:0000313" key="2">
    <source>
        <dbReference type="Proteomes" id="UP000887565"/>
    </source>
</evidence>